<dbReference type="EMBL" id="CP036265">
    <property type="protein sequence ID" value="QDT18086.1"/>
    <property type="molecule type" value="Genomic_DNA"/>
</dbReference>
<keyword evidence="2" id="KW-0697">Rotamase</keyword>
<protein>
    <recommendedName>
        <fullName evidence="1">peptidylprolyl isomerase</fullName>
        <ecNumber evidence="1">5.2.1.8</ecNumber>
    </recommendedName>
</protein>
<dbReference type="RefSeq" id="WP_145361060.1">
    <property type="nucleotide sequence ID" value="NZ_CP036265.1"/>
</dbReference>
<sequence>MRVPPPPRFPSPFPGAALAALACVGLLSVGCIRDYEDPNAPSFTAEDEADAKANPAPADDAANLEPFRVEFVTTEGPFVVEARPEWAPLGAARFKTLVEEGYFDGAAFFRVIPGFVAQFGLAADPADSARWQGTDMKDEPVRASNTPGTLSFAKSGPNTRTTQMFINLGDNSGSLDPQGFSPFAEIVSGGDVPAKFHAEEVQDQGTIEARGAAYLEKNFPELDTITTARIVPRSEWAADAGSAAAEGTAEDAGADFSALAGPEMEDPTPGNEPAPEPQLANEAPEEAMTEESSEQAPEAPADAPAGEESAAEGSSDEPAMADPPTPEPQPDTPPTPDPTPEPGTPPEPQPDPAPNPNPSPDPAPEPEPQPDPTPEPEESEEPSA</sequence>
<feature type="domain" description="PPIase cyclophilin-type" evidence="5">
    <location>
        <begin position="76"/>
        <end position="225"/>
    </location>
</feature>
<feature type="compositionally biased region" description="Low complexity" evidence="4">
    <location>
        <begin position="294"/>
        <end position="318"/>
    </location>
</feature>
<dbReference type="SUPFAM" id="SSF50891">
    <property type="entry name" value="Cyclophilin-like"/>
    <property type="match status" value="1"/>
</dbReference>
<dbReference type="EC" id="5.2.1.8" evidence="1"/>
<feature type="compositionally biased region" description="Acidic residues" evidence="4">
    <location>
        <begin position="283"/>
        <end position="293"/>
    </location>
</feature>
<dbReference type="InterPro" id="IPR044665">
    <property type="entry name" value="E_coli_cyclophilin_A-like"/>
</dbReference>
<keyword evidence="3 6" id="KW-0413">Isomerase</keyword>
<evidence type="ECO:0000256" key="1">
    <source>
        <dbReference type="ARBA" id="ARBA00013194"/>
    </source>
</evidence>
<dbReference type="GO" id="GO:0003755">
    <property type="term" value="F:peptidyl-prolyl cis-trans isomerase activity"/>
    <property type="evidence" value="ECO:0007669"/>
    <property type="project" value="UniProtKB-KW"/>
</dbReference>
<dbReference type="Proteomes" id="UP000318741">
    <property type="component" value="Chromosome"/>
</dbReference>
<feature type="region of interest" description="Disordered" evidence="4">
    <location>
        <begin position="136"/>
        <end position="156"/>
    </location>
</feature>
<name>A0A517PFD8_9PLAN</name>
<evidence type="ECO:0000313" key="6">
    <source>
        <dbReference type="EMBL" id="QDT18086.1"/>
    </source>
</evidence>
<evidence type="ECO:0000313" key="7">
    <source>
        <dbReference type="Proteomes" id="UP000318741"/>
    </source>
</evidence>
<dbReference type="PROSITE" id="PS51257">
    <property type="entry name" value="PROKAR_LIPOPROTEIN"/>
    <property type="match status" value="1"/>
</dbReference>
<proteinExistence type="predicted"/>
<gene>
    <name evidence="6" type="primary">ppiB_2</name>
    <name evidence="6" type="ORF">CA12_42250</name>
</gene>
<dbReference type="PANTHER" id="PTHR43246">
    <property type="entry name" value="PEPTIDYL-PROLYL CIS-TRANS ISOMERASE CYP38, CHLOROPLASTIC"/>
    <property type="match status" value="1"/>
</dbReference>
<dbReference type="Gene3D" id="2.40.100.10">
    <property type="entry name" value="Cyclophilin-like"/>
    <property type="match status" value="1"/>
</dbReference>
<evidence type="ECO:0000259" key="5">
    <source>
        <dbReference type="PROSITE" id="PS50072"/>
    </source>
</evidence>
<dbReference type="InterPro" id="IPR002130">
    <property type="entry name" value="Cyclophilin-type_PPIase_dom"/>
</dbReference>
<dbReference type="KEGG" id="acaf:CA12_42250"/>
<feature type="compositionally biased region" description="Pro residues" evidence="4">
    <location>
        <begin position="321"/>
        <end position="373"/>
    </location>
</feature>
<organism evidence="6 7">
    <name type="scientific">Alienimonas californiensis</name>
    <dbReference type="NCBI Taxonomy" id="2527989"/>
    <lineage>
        <taxon>Bacteria</taxon>
        <taxon>Pseudomonadati</taxon>
        <taxon>Planctomycetota</taxon>
        <taxon>Planctomycetia</taxon>
        <taxon>Planctomycetales</taxon>
        <taxon>Planctomycetaceae</taxon>
        <taxon>Alienimonas</taxon>
    </lineage>
</organism>
<dbReference type="Pfam" id="PF00160">
    <property type="entry name" value="Pro_isomerase"/>
    <property type="match status" value="1"/>
</dbReference>
<feature type="region of interest" description="Disordered" evidence="4">
    <location>
        <begin position="259"/>
        <end position="384"/>
    </location>
</feature>
<feature type="compositionally biased region" description="Acidic residues" evidence="4">
    <location>
        <begin position="374"/>
        <end position="384"/>
    </location>
</feature>
<evidence type="ECO:0000256" key="4">
    <source>
        <dbReference type="SAM" id="MobiDB-lite"/>
    </source>
</evidence>
<reference evidence="6 7" key="1">
    <citation type="submission" date="2019-02" db="EMBL/GenBank/DDBJ databases">
        <title>Deep-cultivation of Planctomycetes and their phenomic and genomic characterization uncovers novel biology.</title>
        <authorList>
            <person name="Wiegand S."/>
            <person name="Jogler M."/>
            <person name="Boedeker C."/>
            <person name="Pinto D."/>
            <person name="Vollmers J."/>
            <person name="Rivas-Marin E."/>
            <person name="Kohn T."/>
            <person name="Peeters S.H."/>
            <person name="Heuer A."/>
            <person name="Rast P."/>
            <person name="Oberbeckmann S."/>
            <person name="Bunk B."/>
            <person name="Jeske O."/>
            <person name="Meyerdierks A."/>
            <person name="Storesund J.E."/>
            <person name="Kallscheuer N."/>
            <person name="Luecker S."/>
            <person name="Lage O.M."/>
            <person name="Pohl T."/>
            <person name="Merkel B.J."/>
            <person name="Hornburger P."/>
            <person name="Mueller R.-W."/>
            <person name="Bruemmer F."/>
            <person name="Labrenz M."/>
            <person name="Spormann A.M."/>
            <person name="Op den Camp H."/>
            <person name="Overmann J."/>
            <person name="Amann R."/>
            <person name="Jetten M.S.M."/>
            <person name="Mascher T."/>
            <person name="Medema M.H."/>
            <person name="Devos D.P."/>
            <person name="Kaster A.-K."/>
            <person name="Ovreas L."/>
            <person name="Rohde M."/>
            <person name="Galperin M.Y."/>
            <person name="Jogler C."/>
        </authorList>
    </citation>
    <scope>NUCLEOTIDE SEQUENCE [LARGE SCALE GENOMIC DNA]</scope>
    <source>
        <strain evidence="6 7">CA12</strain>
    </source>
</reference>
<dbReference type="AlphaFoldDB" id="A0A517PFD8"/>
<dbReference type="OrthoDB" id="270889at2"/>
<dbReference type="PROSITE" id="PS50072">
    <property type="entry name" value="CSA_PPIASE_2"/>
    <property type="match status" value="1"/>
</dbReference>
<evidence type="ECO:0000256" key="3">
    <source>
        <dbReference type="ARBA" id="ARBA00023235"/>
    </source>
</evidence>
<keyword evidence="7" id="KW-1185">Reference proteome</keyword>
<dbReference type="InterPro" id="IPR029000">
    <property type="entry name" value="Cyclophilin-like_dom_sf"/>
</dbReference>
<accession>A0A517PFD8</accession>
<evidence type="ECO:0000256" key="2">
    <source>
        <dbReference type="ARBA" id="ARBA00023110"/>
    </source>
</evidence>